<dbReference type="InterPro" id="IPR008929">
    <property type="entry name" value="Chondroitin_lyas"/>
</dbReference>
<evidence type="ECO:0000256" key="3">
    <source>
        <dbReference type="ARBA" id="ARBA00022764"/>
    </source>
</evidence>
<dbReference type="EMBL" id="JAKIKS010000110">
    <property type="protein sequence ID" value="MCL1126844.1"/>
    <property type="molecule type" value="Genomic_DNA"/>
</dbReference>
<dbReference type="Proteomes" id="UP001203423">
    <property type="component" value="Unassembled WGS sequence"/>
</dbReference>
<reference evidence="6 7" key="1">
    <citation type="submission" date="2022-01" db="EMBL/GenBank/DDBJ databases">
        <title>Whole genome-based taxonomy of the Shewanellaceae.</title>
        <authorList>
            <person name="Martin-Rodriguez A.J."/>
        </authorList>
    </citation>
    <scope>NUCLEOTIDE SEQUENCE [LARGE SCALE GENOMIC DNA]</scope>
    <source>
        <strain evidence="6 7">DSM 17177</strain>
    </source>
</reference>
<comment type="subcellular location">
    <subcellularLocation>
        <location evidence="1">Periplasm</location>
    </subcellularLocation>
</comment>
<dbReference type="RefSeq" id="WP_248942254.1">
    <property type="nucleotide sequence ID" value="NZ_JAKIKS010000110.1"/>
</dbReference>
<name>A0ABT0LGM8_9GAMM</name>
<keyword evidence="7" id="KW-1185">Reference proteome</keyword>
<dbReference type="PANTHER" id="PTHR39210">
    <property type="entry name" value="HEPARIN-SULFATE LYASE"/>
    <property type="match status" value="1"/>
</dbReference>
<evidence type="ECO:0000256" key="4">
    <source>
        <dbReference type="ARBA" id="ARBA00023239"/>
    </source>
</evidence>
<evidence type="ECO:0000256" key="1">
    <source>
        <dbReference type="ARBA" id="ARBA00004418"/>
    </source>
</evidence>
<comment type="caution">
    <text evidence="6">The sequence shown here is derived from an EMBL/GenBank/DDBJ whole genome shotgun (WGS) entry which is preliminary data.</text>
</comment>
<proteinExistence type="predicted"/>
<dbReference type="PANTHER" id="PTHR39210:SF1">
    <property type="entry name" value="HEPARIN-SULFATE LYASE"/>
    <property type="match status" value="1"/>
</dbReference>
<keyword evidence="4" id="KW-0456">Lyase</keyword>
<dbReference type="Gene3D" id="1.50.10.100">
    <property type="entry name" value="Chondroitin AC/alginate lyase"/>
    <property type="match status" value="1"/>
</dbReference>
<evidence type="ECO:0000256" key="2">
    <source>
        <dbReference type="ARBA" id="ARBA00022729"/>
    </source>
</evidence>
<dbReference type="InterPro" id="IPR012480">
    <property type="entry name" value="Hepar_II_III_C"/>
</dbReference>
<protein>
    <submittedName>
        <fullName evidence="6">Heparinase II/III-family protein</fullName>
    </submittedName>
</protein>
<dbReference type="Pfam" id="PF07940">
    <property type="entry name" value="Hepar_II_III_C"/>
    <property type="match status" value="1"/>
</dbReference>
<accession>A0ABT0LGM8</accession>
<keyword evidence="3" id="KW-0574">Periplasm</keyword>
<sequence length="520" mass="61456">MKYSSIHNYVYKQPVEKGFYTIEGKTIFFSDDTWNELTDLNVNDLWLTSLIYLSKDFESDDIDQAYTIYSSWRLRYATPEFRSEKPTSYCWNEISVTARLFVLSYLYSKKRTDDLYHDILNHLEWLITKENYVEKHNHGQYQDIAIVKFFNEYSHLFDIEADYYLTIANKRFTESICHCISDMGVHLEHSSAYHFTMLKFIELFLTNSDNHQLSDTRDKMKQIAHLLVYPDGTLPQLGDSYRTAGYQYKAKKQIFFDKQAGLMIYRSEKWDLFFTCWHHSQTHKQSDELNFELCYKNQRLFVDSGNYGFDYRNPFNQYARSLAGHNSLRFPAFEYDTRAEQPYGSGLLLVSEIKSGVICVGYNPHLLKKDILHIRILEINETSFFVTDYIINDYEEELEVETNFHLDESNKIDKVSRNEFIISTKNKKLHMFNGHGSQSVSRYHFDKEKMKGLYFPEDNTIAGNYQFLLEDKIQGEVSFTSGISEKNTVRKPHYQNGLYQSSNRDHTLDINKLVEEVLSC</sequence>
<dbReference type="Gene3D" id="2.70.98.70">
    <property type="match status" value="1"/>
</dbReference>
<evidence type="ECO:0000259" key="5">
    <source>
        <dbReference type="Pfam" id="PF07940"/>
    </source>
</evidence>
<organism evidence="6 7">
    <name type="scientific">Shewanella surugensis</name>
    <dbReference type="NCBI Taxonomy" id="212020"/>
    <lineage>
        <taxon>Bacteria</taxon>
        <taxon>Pseudomonadati</taxon>
        <taxon>Pseudomonadota</taxon>
        <taxon>Gammaproteobacteria</taxon>
        <taxon>Alteromonadales</taxon>
        <taxon>Shewanellaceae</taxon>
        <taxon>Shewanella</taxon>
    </lineage>
</organism>
<keyword evidence="2" id="KW-0732">Signal</keyword>
<evidence type="ECO:0000313" key="6">
    <source>
        <dbReference type="EMBL" id="MCL1126844.1"/>
    </source>
</evidence>
<gene>
    <name evidence="6" type="ORF">L2764_20745</name>
</gene>
<feature type="domain" description="Heparinase II/III-like C-terminal" evidence="5">
    <location>
        <begin position="258"/>
        <end position="437"/>
    </location>
</feature>
<evidence type="ECO:0000313" key="7">
    <source>
        <dbReference type="Proteomes" id="UP001203423"/>
    </source>
</evidence>